<name>A0A2D2DVS9_9BURK</name>
<protein>
    <submittedName>
        <fullName evidence="5">Uncharacterized protein</fullName>
    </submittedName>
</protein>
<evidence type="ECO:0000256" key="3">
    <source>
        <dbReference type="PROSITE-ProRule" id="PRU00023"/>
    </source>
</evidence>
<dbReference type="RefSeq" id="WP_099882704.1">
    <property type="nucleotide sequence ID" value="NZ_CP024608.1"/>
</dbReference>
<dbReference type="PANTHER" id="PTHR24198">
    <property type="entry name" value="ANKYRIN REPEAT AND PROTEIN KINASE DOMAIN-CONTAINING PROTEIN"/>
    <property type="match status" value="1"/>
</dbReference>
<feature type="signal peptide" evidence="4">
    <location>
        <begin position="1"/>
        <end position="23"/>
    </location>
</feature>
<dbReference type="OrthoDB" id="198309at2"/>
<feature type="repeat" description="ANK" evidence="3">
    <location>
        <begin position="122"/>
        <end position="154"/>
    </location>
</feature>
<reference evidence="5" key="1">
    <citation type="submission" date="2017-10" db="EMBL/GenBank/DDBJ databases">
        <title>Massilia psychrophilum sp. nov., a novel purple-pigmented bacterium isolated from Tianshan glacier, Xinjiang Municipality, China.</title>
        <authorList>
            <person name="Wang H."/>
        </authorList>
    </citation>
    <scope>NUCLEOTIDE SEQUENCE [LARGE SCALE GENOMIC DNA]</scope>
    <source>
        <strain evidence="5">B2</strain>
    </source>
</reference>
<feature type="chain" id="PRO_5013924708" evidence="4">
    <location>
        <begin position="24"/>
        <end position="219"/>
    </location>
</feature>
<feature type="repeat" description="ANK" evidence="3">
    <location>
        <begin position="155"/>
        <end position="187"/>
    </location>
</feature>
<evidence type="ECO:0000256" key="2">
    <source>
        <dbReference type="ARBA" id="ARBA00023043"/>
    </source>
</evidence>
<gene>
    <name evidence="5" type="ORF">CR152_23765</name>
</gene>
<dbReference type="Proteomes" id="UP000229897">
    <property type="component" value="Chromosome"/>
</dbReference>
<keyword evidence="6" id="KW-1185">Reference proteome</keyword>
<evidence type="ECO:0000256" key="1">
    <source>
        <dbReference type="ARBA" id="ARBA00022737"/>
    </source>
</evidence>
<accession>A0A2D2DVS9</accession>
<sequence length="219" mass="23236">MFDLIKRLLLAALLALAGANAAADPVRDFVVAAQMDNASMVKKLLKKGGSPNTVDPITGQTVLILALREDANDVINVLLAQPGIDLERAAPNGNRALMMAAFKHNKPAVLAMLAKGAIVTYPGWTALHYAAASGDDEIVRILLEHHAYIDAETPSKLTPLMIAAREGHESAARLLMQEGADATLKNNESLTAAQIAVRADKPRIADAINAHLSLSRKGL</sequence>
<dbReference type="SMART" id="SM00248">
    <property type="entry name" value="ANK"/>
    <property type="match status" value="5"/>
</dbReference>
<dbReference type="InterPro" id="IPR036770">
    <property type="entry name" value="Ankyrin_rpt-contain_sf"/>
</dbReference>
<dbReference type="InterPro" id="IPR002110">
    <property type="entry name" value="Ankyrin_rpt"/>
</dbReference>
<dbReference type="PROSITE" id="PS50088">
    <property type="entry name" value="ANK_REPEAT"/>
    <property type="match status" value="2"/>
</dbReference>
<evidence type="ECO:0000313" key="6">
    <source>
        <dbReference type="Proteomes" id="UP000229897"/>
    </source>
</evidence>
<evidence type="ECO:0000256" key="4">
    <source>
        <dbReference type="SAM" id="SignalP"/>
    </source>
</evidence>
<proteinExistence type="predicted"/>
<dbReference type="PROSITE" id="PS50297">
    <property type="entry name" value="ANK_REP_REGION"/>
    <property type="match status" value="2"/>
</dbReference>
<dbReference type="Gene3D" id="1.25.40.20">
    <property type="entry name" value="Ankyrin repeat-containing domain"/>
    <property type="match status" value="1"/>
</dbReference>
<dbReference type="EMBL" id="CP024608">
    <property type="protein sequence ID" value="ATQ79077.1"/>
    <property type="molecule type" value="Genomic_DNA"/>
</dbReference>
<keyword evidence="4" id="KW-0732">Signal</keyword>
<dbReference type="Pfam" id="PF12796">
    <property type="entry name" value="Ank_2"/>
    <property type="match status" value="2"/>
</dbReference>
<dbReference type="KEGG" id="mass:CR152_23765"/>
<keyword evidence="2 3" id="KW-0040">ANK repeat</keyword>
<organism evidence="5 6">
    <name type="scientific">Massilia violaceinigra</name>
    <dbReference type="NCBI Taxonomy" id="2045208"/>
    <lineage>
        <taxon>Bacteria</taxon>
        <taxon>Pseudomonadati</taxon>
        <taxon>Pseudomonadota</taxon>
        <taxon>Betaproteobacteria</taxon>
        <taxon>Burkholderiales</taxon>
        <taxon>Oxalobacteraceae</taxon>
        <taxon>Telluria group</taxon>
        <taxon>Massilia</taxon>
    </lineage>
</organism>
<dbReference type="PANTHER" id="PTHR24198:SF165">
    <property type="entry name" value="ANKYRIN REPEAT-CONTAINING PROTEIN-RELATED"/>
    <property type="match status" value="1"/>
</dbReference>
<keyword evidence="1" id="KW-0677">Repeat</keyword>
<dbReference type="AlphaFoldDB" id="A0A2D2DVS9"/>
<dbReference type="PRINTS" id="PR01415">
    <property type="entry name" value="ANKYRIN"/>
</dbReference>
<dbReference type="SUPFAM" id="SSF48403">
    <property type="entry name" value="Ankyrin repeat"/>
    <property type="match status" value="1"/>
</dbReference>
<evidence type="ECO:0000313" key="5">
    <source>
        <dbReference type="EMBL" id="ATQ79077.1"/>
    </source>
</evidence>